<dbReference type="Pfam" id="PF07795">
    <property type="entry name" value="DUF1635"/>
    <property type="match status" value="1"/>
</dbReference>
<evidence type="ECO:0000313" key="3">
    <source>
        <dbReference type="Proteomes" id="UP001634393"/>
    </source>
</evidence>
<gene>
    <name evidence="2" type="ORF">ACJIZ3_011424</name>
</gene>
<accession>A0ABD3UJ89</accession>
<feature type="coiled-coil region" evidence="1">
    <location>
        <begin position="31"/>
        <end position="79"/>
    </location>
</feature>
<dbReference type="Proteomes" id="UP001634393">
    <property type="component" value="Unassembled WGS sequence"/>
</dbReference>
<sequence>MDNQRGLLLNWNCFYQEKSMDEIIRQSLFLTMELEETKLKAQEELKNKDEQISQLKKLLETAINERNEAQENFQKLFLEKLHSENSKIEDEPTRVIESNNGFSSSISDESIVSSPPPQELPIMVDRELPEKGKLLEAVMKAGPLLQTLLLAGPLPQWRHPPPPLEIYQIPPPPVVIPSLSVNQDLLFDKSCGKVNRKRGLSHEGSDSSSIDFKYQRAVLQ</sequence>
<proteinExistence type="predicted"/>
<comment type="caution">
    <text evidence="2">The sequence shown here is derived from an EMBL/GenBank/DDBJ whole genome shotgun (WGS) entry which is preliminary data.</text>
</comment>
<keyword evidence="1" id="KW-0175">Coiled coil</keyword>
<name>A0ABD3UJ89_9LAMI</name>
<reference evidence="2 3" key="1">
    <citation type="submission" date="2024-12" db="EMBL/GenBank/DDBJ databases">
        <title>The unique morphological basis and parallel evolutionary history of personate flowers in Penstemon.</title>
        <authorList>
            <person name="Depatie T.H."/>
            <person name="Wessinger C.A."/>
        </authorList>
    </citation>
    <scope>NUCLEOTIDE SEQUENCE [LARGE SCALE GENOMIC DNA]</scope>
    <source>
        <strain evidence="2">WTNN_2</strain>
        <tissue evidence="2">Leaf</tissue>
    </source>
</reference>
<evidence type="ECO:0000256" key="1">
    <source>
        <dbReference type="SAM" id="Coils"/>
    </source>
</evidence>
<dbReference type="EMBL" id="JBJXBP010000001">
    <property type="protein sequence ID" value="KAL3849542.1"/>
    <property type="molecule type" value="Genomic_DNA"/>
</dbReference>
<evidence type="ECO:0000313" key="2">
    <source>
        <dbReference type="EMBL" id="KAL3849542.1"/>
    </source>
</evidence>
<organism evidence="2 3">
    <name type="scientific">Penstemon smallii</name>
    <dbReference type="NCBI Taxonomy" id="265156"/>
    <lineage>
        <taxon>Eukaryota</taxon>
        <taxon>Viridiplantae</taxon>
        <taxon>Streptophyta</taxon>
        <taxon>Embryophyta</taxon>
        <taxon>Tracheophyta</taxon>
        <taxon>Spermatophyta</taxon>
        <taxon>Magnoliopsida</taxon>
        <taxon>eudicotyledons</taxon>
        <taxon>Gunneridae</taxon>
        <taxon>Pentapetalae</taxon>
        <taxon>asterids</taxon>
        <taxon>lamiids</taxon>
        <taxon>Lamiales</taxon>
        <taxon>Plantaginaceae</taxon>
        <taxon>Cheloneae</taxon>
        <taxon>Penstemon</taxon>
    </lineage>
</organism>
<dbReference type="PANTHER" id="PTHR33431:SF3">
    <property type="entry name" value="ENABLED-LIKE PROTEIN (DUF1635)"/>
    <property type="match status" value="1"/>
</dbReference>
<dbReference type="AlphaFoldDB" id="A0ABD3UJ89"/>
<protein>
    <submittedName>
        <fullName evidence="2">Uncharacterized protein</fullName>
    </submittedName>
</protein>
<dbReference type="InterPro" id="IPR012862">
    <property type="entry name" value="DUF1635"/>
</dbReference>
<keyword evidence="3" id="KW-1185">Reference proteome</keyword>
<dbReference type="PANTHER" id="PTHR33431">
    <property type="entry name" value="ENABLED-LIKE PROTEIN (DUF1635)"/>
    <property type="match status" value="1"/>
</dbReference>